<sequence>MDTQQATSLQLDEGEFDPLDHLYAVPFIPKGSYVDPYPLLPMPSAVATVLDHNDNAHCRFTQGLAASAVAKAGGWTADRVHERALEAAFSTLFLPPSTATTSMPVDPNESGKADAMVL</sequence>
<protein>
    <submittedName>
        <fullName evidence="2">Uncharacterized protein</fullName>
    </submittedName>
</protein>
<evidence type="ECO:0000313" key="2">
    <source>
        <dbReference type="EMBL" id="RKP24324.1"/>
    </source>
</evidence>
<dbReference type="EMBL" id="KZ990302">
    <property type="protein sequence ID" value="RKP24324.1"/>
    <property type="molecule type" value="Genomic_DNA"/>
</dbReference>
<organism evidence="2 3">
    <name type="scientific">Syncephalis pseudoplumigaleata</name>
    <dbReference type="NCBI Taxonomy" id="1712513"/>
    <lineage>
        <taxon>Eukaryota</taxon>
        <taxon>Fungi</taxon>
        <taxon>Fungi incertae sedis</taxon>
        <taxon>Zoopagomycota</taxon>
        <taxon>Zoopagomycotina</taxon>
        <taxon>Zoopagomycetes</taxon>
        <taxon>Zoopagales</taxon>
        <taxon>Piptocephalidaceae</taxon>
        <taxon>Syncephalis</taxon>
    </lineage>
</organism>
<dbReference type="OrthoDB" id="10487963at2759"/>
<name>A0A4P9YWL6_9FUNG</name>
<keyword evidence="3" id="KW-1185">Reference proteome</keyword>
<feature type="region of interest" description="Disordered" evidence="1">
    <location>
        <begin position="98"/>
        <end position="118"/>
    </location>
</feature>
<dbReference type="Proteomes" id="UP000278143">
    <property type="component" value="Unassembled WGS sequence"/>
</dbReference>
<reference evidence="3" key="1">
    <citation type="journal article" date="2018" name="Nat. Microbiol.">
        <title>Leveraging single-cell genomics to expand the fungal tree of life.</title>
        <authorList>
            <person name="Ahrendt S.R."/>
            <person name="Quandt C.A."/>
            <person name="Ciobanu D."/>
            <person name="Clum A."/>
            <person name="Salamov A."/>
            <person name="Andreopoulos B."/>
            <person name="Cheng J.F."/>
            <person name="Woyke T."/>
            <person name="Pelin A."/>
            <person name="Henrissat B."/>
            <person name="Reynolds N.K."/>
            <person name="Benny G.L."/>
            <person name="Smith M.E."/>
            <person name="James T.Y."/>
            <person name="Grigoriev I.V."/>
        </authorList>
    </citation>
    <scope>NUCLEOTIDE SEQUENCE [LARGE SCALE GENOMIC DNA]</scope>
    <source>
        <strain evidence="3">Benny S71-1</strain>
    </source>
</reference>
<proteinExistence type="predicted"/>
<gene>
    <name evidence="2" type="ORF">SYNPS1DRAFT_29907</name>
</gene>
<accession>A0A4P9YWL6</accession>
<evidence type="ECO:0000256" key="1">
    <source>
        <dbReference type="SAM" id="MobiDB-lite"/>
    </source>
</evidence>
<dbReference type="AlphaFoldDB" id="A0A4P9YWL6"/>
<evidence type="ECO:0000313" key="3">
    <source>
        <dbReference type="Proteomes" id="UP000278143"/>
    </source>
</evidence>